<name>A0A812S080_9DINO</name>
<dbReference type="OrthoDB" id="2152248at2759"/>
<accession>A0A812S080</accession>
<dbReference type="PANTHER" id="PTHR43037">
    <property type="entry name" value="UNNAMED PRODUCT-RELATED"/>
    <property type="match status" value="1"/>
</dbReference>
<keyword evidence="4" id="KW-1185">Reference proteome</keyword>
<evidence type="ECO:0000256" key="1">
    <source>
        <dbReference type="ARBA" id="ARBA00022729"/>
    </source>
</evidence>
<dbReference type="EMBL" id="CAJNDS010002406">
    <property type="protein sequence ID" value="CAE7462357.1"/>
    <property type="molecule type" value="Genomic_DNA"/>
</dbReference>
<dbReference type="Proteomes" id="UP000604046">
    <property type="component" value="Unassembled WGS sequence"/>
</dbReference>
<reference evidence="3" key="1">
    <citation type="submission" date="2021-02" db="EMBL/GenBank/DDBJ databases">
        <authorList>
            <person name="Dougan E. K."/>
            <person name="Rhodes N."/>
            <person name="Thang M."/>
            <person name="Chan C."/>
        </authorList>
    </citation>
    <scope>NUCLEOTIDE SEQUENCE</scope>
</reference>
<gene>
    <name evidence="3" type="primary">Ank2</name>
    <name evidence="3" type="ORF">SNAT2548_LOCUS25739</name>
</gene>
<organism evidence="3 4">
    <name type="scientific">Symbiodinium natans</name>
    <dbReference type="NCBI Taxonomy" id="878477"/>
    <lineage>
        <taxon>Eukaryota</taxon>
        <taxon>Sar</taxon>
        <taxon>Alveolata</taxon>
        <taxon>Dinophyceae</taxon>
        <taxon>Suessiales</taxon>
        <taxon>Symbiodiniaceae</taxon>
        <taxon>Symbiodinium</taxon>
    </lineage>
</organism>
<evidence type="ECO:0000313" key="4">
    <source>
        <dbReference type="Proteomes" id="UP000604046"/>
    </source>
</evidence>
<feature type="region of interest" description="Disordered" evidence="2">
    <location>
        <begin position="72"/>
        <end position="94"/>
    </location>
</feature>
<dbReference type="InterPro" id="IPR050955">
    <property type="entry name" value="Plant_Biomass_Hydrol_Est"/>
</dbReference>
<dbReference type="SUPFAM" id="SSF53474">
    <property type="entry name" value="alpha/beta-Hydrolases"/>
    <property type="match status" value="1"/>
</dbReference>
<sequence>MVEATKLGRARSPSSPRMLGPPPFQHWNKLVCAGALTLVFLATVALSKPKPLLVAAAVAPAFTEELACQQPLPESDCTSETQPDPPIEEPAPGRRARLAPFQGMEYQLYLPSTWRETGSQTYPVVVFLHGAGDGKFSVMNSQSLPRLLARNQSTCFDSRSCWCLSSEYRRARAKMEAPPDSPEPFLEDEEDLASPMAVCDFADTFEFIAVMPQGWLPQNRVGWTQVRLSQVEMLTKHVLERYRGDPARVSLTGQSAGGSGAWHFASLRPSLWASVSVVCAPAPPELAMSLDGLPIWVVGWTGDGEMGNDDIVAALKQRQSGSVRYTRYTLAPPPPDPLYNYMVGHASYDLIYRDPRLWQWALSHRKPAAKDAWGLPD</sequence>
<keyword evidence="1" id="KW-0732">Signal</keyword>
<proteinExistence type="predicted"/>
<dbReference type="Gene3D" id="3.40.50.1820">
    <property type="entry name" value="alpha/beta hydrolase"/>
    <property type="match status" value="1"/>
</dbReference>
<evidence type="ECO:0000256" key="2">
    <source>
        <dbReference type="SAM" id="MobiDB-lite"/>
    </source>
</evidence>
<dbReference type="InterPro" id="IPR029058">
    <property type="entry name" value="AB_hydrolase_fold"/>
</dbReference>
<dbReference type="AlphaFoldDB" id="A0A812S080"/>
<protein>
    <submittedName>
        <fullName evidence="3">Ank2 protein</fullName>
    </submittedName>
</protein>
<dbReference type="PANTHER" id="PTHR43037:SF1">
    <property type="entry name" value="BLL1128 PROTEIN"/>
    <property type="match status" value="1"/>
</dbReference>
<evidence type="ECO:0000313" key="3">
    <source>
        <dbReference type="EMBL" id="CAE7462357.1"/>
    </source>
</evidence>
<comment type="caution">
    <text evidence="3">The sequence shown here is derived from an EMBL/GenBank/DDBJ whole genome shotgun (WGS) entry which is preliminary data.</text>
</comment>
<feature type="region of interest" description="Disordered" evidence="2">
    <location>
        <begin position="1"/>
        <end position="20"/>
    </location>
</feature>